<dbReference type="PANTHER" id="PTHR22880">
    <property type="entry name" value="FALZ-RELATED BROMODOMAIN-CONTAINING PROTEINS"/>
    <property type="match status" value="1"/>
</dbReference>
<protein>
    <recommendedName>
        <fullName evidence="8">Bromo domain-containing protein</fullName>
    </recommendedName>
</protein>
<dbReference type="Proteomes" id="UP000319160">
    <property type="component" value="Unassembled WGS sequence"/>
</dbReference>
<dbReference type="InterPro" id="IPR027353">
    <property type="entry name" value="NET_dom"/>
</dbReference>
<feature type="compositionally biased region" description="Polar residues" evidence="3">
    <location>
        <begin position="134"/>
        <end position="161"/>
    </location>
</feature>
<dbReference type="GO" id="GO:0000785">
    <property type="term" value="C:chromatin"/>
    <property type="evidence" value="ECO:0007669"/>
    <property type="project" value="TreeGrafter"/>
</dbReference>
<feature type="compositionally biased region" description="Basic and acidic residues" evidence="3">
    <location>
        <begin position="418"/>
        <end position="437"/>
    </location>
</feature>
<dbReference type="PRINTS" id="PR00503">
    <property type="entry name" value="BROMODOMAIN"/>
</dbReference>
<dbReference type="PROSITE" id="PS50014">
    <property type="entry name" value="BROMODOMAIN_2"/>
    <property type="match status" value="2"/>
</dbReference>
<evidence type="ECO:0000256" key="2">
    <source>
        <dbReference type="PROSITE-ProRule" id="PRU00035"/>
    </source>
</evidence>
<dbReference type="AlphaFoldDB" id="A0A553IB12"/>
<feature type="compositionally biased region" description="Acidic residues" evidence="3">
    <location>
        <begin position="658"/>
        <end position="673"/>
    </location>
</feature>
<dbReference type="GO" id="GO:0006355">
    <property type="term" value="P:regulation of DNA-templated transcription"/>
    <property type="evidence" value="ECO:0007669"/>
    <property type="project" value="TreeGrafter"/>
</dbReference>
<evidence type="ECO:0000313" key="6">
    <source>
        <dbReference type="EMBL" id="TRX97383.1"/>
    </source>
</evidence>
<dbReference type="InterPro" id="IPR001487">
    <property type="entry name" value="Bromodomain"/>
</dbReference>
<feature type="compositionally biased region" description="Basic and acidic residues" evidence="3">
    <location>
        <begin position="27"/>
        <end position="36"/>
    </location>
</feature>
<feature type="region of interest" description="Disordered" evidence="3">
    <location>
        <begin position="721"/>
        <end position="780"/>
    </location>
</feature>
<feature type="region of interest" description="Disordered" evidence="3">
    <location>
        <begin position="854"/>
        <end position="933"/>
    </location>
</feature>
<keyword evidence="1 2" id="KW-0103">Bromodomain</keyword>
<feature type="compositionally biased region" description="Low complexity" evidence="3">
    <location>
        <begin position="763"/>
        <end position="772"/>
    </location>
</feature>
<dbReference type="Pfam" id="PF00439">
    <property type="entry name" value="Bromodomain"/>
    <property type="match status" value="2"/>
</dbReference>
<dbReference type="InterPro" id="IPR050935">
    <property type="entry name" value="Bromo_chromatin_reader"/>
</dbReference>
<dbReference type="SUPFAM" id="SSF47370">
    <property type="entry name" value="Bromodomain"/>
    <property type="match status" value="2"/>
</dbReference>
<reference evidence="7" key="1">
    <citation type="submission" date="2019-06" db="EMBL/GenBank/DDBJ databases">
        <title>Draft genome sequence of the griseofulvin-producing fungus Xylaria cubensis strain G536.</title>
        <authorList>
            <person name="Mead M.E."/>
            <person name="Raja H.A."/>
            <person name="Steenwyk J.L."/>
            <person name="Knowles S.L."/>
            <person name="Oberlies N.H."/>
            <person name="Rokas A."/>
        </authorList>
    </citation>
    <scope>NUCLEOTIDE SEQUENCE [LARGE SCALE GENOMIC DNA]</scope>
    <source>
        <strain evidence="7">G536</strain>
    </source>
</reference>
<dbReference type="PANTHER" id="PTHR22880:SF225">
    <property type="entry name" value="BROMODOMAIN-CONTAINING PROTEIN BET-1-RELATED"/>
    <property type="match status" value="1"/>
</dbReference>
<feature type="compositionally biased region" description="Basic and acidic residues" evidence="3">
    <location>
        <begin position="106"/>
        <end position="121"/>
    </location>
</feature>
<evidence type="ECO:0000259" key="5">
    <source>
        <dbReference type="PROSITE" id="PS51525"/>
    </source>
</evidence>
<keyword evidence="7" id="KW-1185">Reference proteome</keyword>
<feature type="compositionally biased region" description="Polar residues" evidence="3">
    <location>
        <begin position="467"/>
        <end position="476"/>
    </location>
</feature>
<feature type="region of interest" description="Disordered" evidence="3">
    <location>
        <begin position="289"/>
        <end position="312"/>
    </location>
</feature>
<evidence type="ECO:0000259" key="4">
    <source>
        <dbReference type="PROSITE" id="PS50014"/>
    </source>
</evidence>
<feature type="compositionally biased region" description="Low complexity" evidence="3">
    <location>
        <begin position="743"/>
        <end position="754"/>
    </location>
</feature>
<comment type="caution">
    <text evidence="6">The sequence shown here is derived from an EMBL/GenBank/DDBJ whole genome shotgun (WGS) entry which is preliminary data.</text>
</comment>
<evidence type="ECO:0000256" key="3">
    <source>
        <dbReference type="SAM" id="MobiDB-lite"/>
    </source>
</evidence>
<feature type="compositionally biased region" description="Basic residues" evidence="3">
    <location>
        <begin position="728"/>
        <end position="742"/>
    </location>
</feature>
<dbReference type="InterPro" id="IPR038336">
    <property type="entry name" value="NET_sf"/>
</dbReference>
<feature type="compositionally biased region" description="Low complexity" evidence="3">
    <location>
        <begin position="438"/>
        <end position="458"/>
    </location>
</feature>
<feature type="region of interest" description="Disordered" evidence="3">
    <location>
        <begin position="418"/>
        <end position="522"/>
    </location>
</feature>
<proteinExistence type="predicted"/>
<feature type="compositionally biased region" description="Low complexity" evidence="3">
    <location>
        <begin position="640"/>
        <end position="651"/>
    </location>
</feature>
<feature type="domain" description="Bromo" evidence="4">
    <location>
        <begin position="541"/>
        <end position="613"/>
    </location>
</feature>
<feature type="compositionally biased region" description="Basic and acidic residues" evidence="3">
    <location>
        <begin position="884"/>
        <end position="899"/>
    </location>
</feature>
<sequence>MASEEPQSRPVEGKPVDTAAPVEEMEIDKPIRDVKSGDMVQTKAAPVTNGDISNPTQSDDDGAKKSQNQEALTTQDDTRGPTPNSAADPSPTGDTEMTEAVGTAQAEEKQSEKKADDKVDTDASSTRAPEKADNSSAKVTASANASSDESKILSKNSNTNGPALDAGSDTMDIDVSTERPDLASSAEHGDSTQNTSNVSDAAMASSPLGSSQPADLSKLEIKATQEDDNISPTQEDAPMIESVASPAKVSREREEDDADEPAAKRAKTEDAGEGTADSLVVASTVDADESTEQAANGSLDSAIPDSLPITPHQNKRTREVLGNVKKTKNGSNFRKSVQELWPGLWNDYMAKIDNPVDISSMEVKLREDKYANYGEFKADVHQLYENAVLFNGPQHDVTLAAAQVRDYILVRMPEIVHSKAPAKPEKGKAQPTRHAEPRAATQPRRQSQSQTQAPATSPKQKTEPSALPSSASNTAQAFAIPPSGIPQIRRDSTREDHDRPKRPIHPPKNRDPDYLKGSRKKKLDPEQRFFDMVLEEIKKPKYFTINQWFLIAVDPVALNIPNYFKIIKKPMDLAMMTEKNHDGEYKTTKDLEKDMKLIVHNSEMFNGPEHEVTNQARQLEELLKNQLAAKDRWMERHYPAAASAAHASAASPGRSLADSDEDSEGDGEEEDNDAIQGLQQRLNEEQDKLNQLLNSKKPDLTMMEVQQSMVTILQRKLVEERTKFHNEKRPKKKKSGSSKSKSKTGGSSSLGGNKRLSGSVSTSKKPLNNSKKPPVPKKRAIGALEKAVIAEGINELDGNYLTKAVEIIKRDTGQNENDDGEMELDIDSLTVDALGKLYDLINKAHPHIRQALAKKPEYTSAVSSEPEKAKPGGLPKAKKNKPMNKHEQERKIEQLRELKAQLQRHGSGSQEPMPEVEAPAAAESSESSDSEEE</sequence>
<feature type="compositionally biased region" description="Polar residues" evidence="3">
    <location>
        <begin position="65"/>
        <end position="95"/>
    </location>
</feature>
<feature type="domain" description="Bromo" evidence="4">
    <location>
        <begin position="325"/>
        <end position="398"/>
    </location>
</feature>
<feature type="domain" description="NET" evidence="5">
    <location>
        <begin position="771"/>
        <end position="852"/>
    </location>
</feature>
<evidence type="ECO:0000256" key="1">
    <source>
        <dbReference type="ARBA" id="ARBA00023117"/>
    </source>
</evidence>
<dbReference type="SMART" id="SM00297">
    <property type="entry name" value="BROMO"/>
    <property type="match status" value="2"/>
</dbReference>
<feature type="compositionally biased region" description="Basic and acidic residues" evidence="3">
    <location>
        <begin position="261"/>
        <end position="270"/>
    </location>
</feature>
<organism evidence="6 7">
    <name type="scientific">Xylaria flabelliformis</name>
    <dbReference type="NCBI Taxonomy" id="2512241"/>
    <lineage>
        <taxon>Eukaryota</taxon>
        <taxon>Fungi</taxon>
        <taxon>Dikarya</taxon>
        <taxon>Ascomycota</taxon>
        <taxon>Pezizomycotina</taxon>
        <taxon>Sordariomycetes</taxon>
        <taxon>Xylariomycetidae</taxon>
        <taxon>Xylariales</taxon>
        <taxon>Xylariaceae</taxon>
        <taxon>Xylaria</taxon>
    </lineage>
</organism>
<feature type="region of interest" description="Disordered" evidence="3">
    <location>
        <begin position="639"/>
        <end position="673"/>
    </location>
</feature>
<dbReference type="InterPro" id="IPR036427">
    <property type="entry name" value="Bromodomain-like_sf"/>
</dbReference>
<dbReference type="Pfam" id="PF17035">
    <property type="entry name" value="BET"/>
    <property type="match status" value="1"/>
</dbReference>
<evidence type="ECO:0000313" key="7">
    <source>
        <dbReference type="Proteomes" id="UP000319160"/>
    </source>
</evidence>
<dbReference type="OrthoDB" id="784962at2759"/>
<feature type="compositionally biased region" description="Basic and acidic residues" evidence="3">
    <location>
        <begin position="488"/>
        <end position="501"/>
    </location>
</feature>
<dbReference type="GO" id="GO:0005634">
    <property type="term" value="C:nucleus"/>
    <property type="evidence" value="ECO:0007669"/>
    <property type="project" value="TreeGrafter"/>
</dbReference>
<dbReference type="PROSITE" id="PS51525">
    <property type="entry name" value="NET"/>
    <property type="match status" value="1"/>
</dbReference>
<dbReference type="GO" id="GO:0006338">
    <property type="term" value="P:chromatin remodeling"/>
    <property type="evidence" value="ECO:0007669"/>
    <property type="project" value="TreeGrafter"/>
</dbReference>
<dbReference type="EMBL" id="VFLP01000006">
    <property type="protein sequence ID" value="TRX97383.1"/>
    <property type="molecule type" value="Genomic_DNA"/>
</dbReference>
<dbReference type="Gene3D" id="1.20.920.10">
    <property type="entry name" value="Bromodomain-like"/>
    <property type="match status" value="2"/>
</dbReference>
<dbReference type="STRING" id="2512241.A0A553IB12"/>
<gene>
    <name evidence="6" type="ORF">FHL15_001661</name>
</gene>
<dbReference type="Gene3D" id="1.20.1270.220">
    <property type="match status" value="1"/>
</dbReference>
<name>A0A553IB12_9PEZI</name>
<feature type="compositionally biased region" description="Low complexity" evidence="3">
    <location>
        <begin position="911"/>
        <end position="925"/>
    </location>
</feature>
<evidence type="ECO:0008006" key="8">
    <source>
        <dbReference type="Google" id="ProtNLM"/>
    </source>
</evidence>
<accession>A0A553IB12</accession>
<feature type="region of interest" description="Disordered" evidence="3">
    <location>
        <begin position="1"/>
        <end position="277"/>
    </location>
</feature>